<dbReference type="EMBL" id="KX957969">
    <property type="protein sequence ID" value="APU90972.1"/>
    <property type="molecule type" value="Genomic_DNA"/>
</dbReference>
<evidence type="ECO:0000256" key="1">
    <source>
        <dbReference type="SAM" id="Phobius"/>
    </source>
</evidence>
<dbReference type="RefSeq" id="WP_014386787.1">
    <property type="nucleotide sequence ID" value="NZ_KX957969.1"/>
</dbReference>
<feature type="transmembrane region" description="Helical" evidence="1">
    <location>
        <begin position="6"/>
        <end position="27"/>
    </location>
</feature>
<keyword evidence="1" id="KW-0812">Transmembrane</keyword>
<geneLocation type="plasmid" evidence="2">
    <name>pVAS114</name>
</geneLocation>
<keyword evidence="1" id="KW-1133">Transmembrane helix</keyword>
<dbReference type="AlphaFoldDB" id="A0A1P8DPC0"/>
<organism evidence="2">
    <name type="scientific">Vibrio alginolyticus</name>
    <dbReference type="NCBI Taxonomy" id="663"/>
    <lineage>
        <taxon>Bacteria</taxon>
        <taxon>Pseudomonadati</taxon>
        <taxon>Pseudomonadota</taxon>
        <taxon>Gammaproteobacteria</taxon>
        <taxon>Vibrionales</taxon>
        <taxon>Vibrionaceae</taxon>
        <taxon>Vibrio</taxon>
    </lineage>
</organism>
<accession>A0A1P8DPC0</accession>
<proteinExistence type="predicted"/>
<keyword evidence="1" id="KW-0472">Membrane</keyword>
<sequence>MDLTEMALVAAVLSTLGFAVTLIRHVLFKREFYKLKEDMKKHTLEHGVNEELWILFVTRSRKMLRFWR</sequence>
<keyword evidence="2" id="KW-0614">Plasmid</keyword>
<name>A0A1P8DPC0_VIBAL</name>
<evidence type="ECO:0000313" key="2">
    <source>
        <dbReference type="EMBL" id="APU90972.1"/>
    </source>
</evidence>
<protein>
    <submittedName>
        <fullName evidence="2">Uncharacterized protein</fullName>
    </submittedName>
</protein>
<reference evidence="2" key="1">
    <citation type="submission" date="2016-10" db="EMBL/GenBank/DDBJ databases">
        <title>Evolution and Comparative Genomics of Conjugative MDR Plasmids in Vibrio species.</title>
        <authorList>
            <person name="Li R."/>
            <person name="Ye L."/>
            <person name="Wong M.Ho.Yin."/>
            <person name="Zheng Z."/>
            <person name="Chan E.Wai.Chi."/>
            <person name="Chen S."/>
        </authorList>
    </citation>
    <scope>NUCLEOTIDE SEQUENCE</scope>
    <source>
        <plasmid evidence="2">pVAS114</plasmid>
    </source>
</reference>